<proteinExistence type="predicted"/>
<dbReference type="Gene3D" id="3.40.710.10">
    <property type="entry name" value="DD-peptidase/beta-lactamase superfamily"/>
    <property type="match status" value="1"/>
</dbReference>
<sequence length="463" mass="51365">MDKETYEAFAESLMNAHQTPGAMIALSNQRYQKGFGYRDRENELPVTADTIFGIGSITKSMTCIAVLQLQEDGLLSVHDPIKTHLPEMTFQGSEDITLHHLMTHTSGIPPLNTLFYANKQAMERDGSFNMQIKMGAPLDREQDSIDTYDDLINYLNAIQIVLLDRPGKSFSYSNDGYALLGIIIERVSGQLYERYIEKNVFEPLGMNNSFFNPNQLDERAARLYSIDPTAETPTIIHSPEWWDAPAMWSAGYVKSTANDMLRFGNVFLKDGNGILTAESLTALTSLHIEVEPGRHYGYGVMVTPDFFGTTLIEHGGGIKGVTAQFAVLPEKSMAAICLTNIAGAPAEALLKGAVQSDMGIDPDKAAIKYDNYTLTEADRQAITGVYQSNEGQTIKVYEKDAALFVEIQGTEMPTRAVGRQAVTITMHGTEHLLQFTDDRLHFGFRQLVKSGSFLQDKTLNKMN</sequence>
<evidence type="ECO:0000313" key="3">
    <source>
        <dbReference type="Proteomes" id="UP000658382"/>
    </source>
</evidence>
<feature type="domain" description="Beta-lactamase-related" evidence="1">
    <location>
        <begin position="9"/>
        <end position="347"/>
    </location>
</feature>
<dbReference type="AlphaFoldDB" id="A0A917PYS0"/>
<dbReference type="Pfam" id="PF00144">
    <property type="entry name" value="Beta-lactamase"/>
    <property type="match status" value="1"/>
</dbReference>
<dbReference type="PANTHER" id="PTHR46825">
    <property type="entry name" value="D-ALANYL-D-ALANINE-CARBOXYPEPTIDASE/ENDOPEPTIDASE AMPH"/>
    <property type="match status" value="1"/>
</dbReference>
<name>A0A917PYS0_9BACI</name>
<dbReference type="GO" id="GO:0016787">
    <property type="term" value="F:hydrolase activity"/>
    <property type="evidence" value="ECO:0007669"/>
    <property type="project" value="UniProtKB-KW"/>
</dbReference>
<dbReference type="InterPro" id="IPR012338">
    <property type="entry name" value="Beta-lactam/transpept-like"/>
</dbReference>
<protein>
    <submittedName>
        <fullName evidence="2">Serine hydrolase</fullName>
    </submittedName>
</protein>
<evidence type="ECO:0000259" key="1">
    <source>
        <dbReference type="Pfam" id="PF00144"/>
    </source>
</evidence>
<reference evidence="2" key="2">
    <citation type="submission" date="2020-09" db="EMBL/GenBank/DDBJ databases">
        <authorList>
            <person name="Sun Q."/>
            <person name="Ohkuma M."/>
        </authorList>
    </citation>
    <scope>NUCLEOTIDE SEQUENCE</scope>
    <source>
        <strain evidence="2">JCM 12580</strain>
    </source>
</reference>
<dbReference type="Proteomes" id="UP000658382">
    <property type="component" value="Unassembled WGS sequence"/>
</dbReference>
<comment type="caution">
    <text evidence="2">The sequence shown here is derived from an EMBL/GenBank/DDBJ whole genome shotgun (WGS) entry which is preliminary data.</text>
</comment>
<organism evidence="2 3">
    <name type="scientific">Lentibacillus kapialis</name>
    <dbReference type="NCBI Taxonomy" id="340214"/>
    <lineage>
        <taxon>Bacteria</taxon>
        <taxon>Bacillati</taxon>
        <taxon>Bacillota</taxon>
        <taxon>Bacilli</taxon>
        <taxon>Bacillales</taxon>
        <taxon>Bacillaceae</taxon>
        <taxon>Lentibacillus</taxon>
    </lineage>
</organism>
<accession>A0A917PYS0</accession>
<dbReference type="SUPFAM" id="SSF56601">
    <property type="entry name" value="beta-lactamase/transpeptidase-like"/>
    <property type="match status" value="1"/>
</dbReference>
<keyword evidence="2" id="KW-0378">Hydrolase</keyword>
<dbReference type="InterPro" id="IPR001466">
    <property type="entry name" value="Beta-lactam-related"/>
</dbReference>
<dbReference type="RefSeq" id="WP_188633239.1">
    <property type="nucleotide sequence ID" value="NZ_BMNQ01000034.1"/>
</dbReference>
<dbReference type="InterPro" id="IPR050491">
    <property type="entry name" value="AmpC-like"/>
</dbReference>
<evidence type="ECO:0000313" key="2">
    <source>
        <dbReference type="EMBL" id="GGJ99976.1"/>
    </source>
</evidence>
<dbReference type="PANTHER" id="PTHR46825:SF9">
    <property type="entry name" value="BETA-LACTAMASE-RELATED DOMAIN-CONTAINING PROTEIN"/>
    <property type="match status" value="1"/>
</dbReference>
<reference evidence="2" key="1">
    <citation type="journal article" date="2014" name="Int. J. Syst. Evol. Microbiol.">
        <title>Complete genome sequence of Corynebacterium casei LMG S-19264T (=DSM 44701T), isolated from a smear-ripened cheese.</title>
        <authorList>
            <consortium name="US DOE Joint Genome Institute (JGI-PGF)"/>
            <person name="Walter F."/>
            <person name="Albersmeier A."/>
            <person name="Kalinowski J."/>
            <person name="Ruckert C."/>
        </authorList>
    </citation>
    <scope>NUCLEOTIDE SEQUENCE</scope>
    <source>
        <strain evidence="2">JCM 12580</strain>
    </source>
</reference>
<gene>
    <name evidence="2" type="ORF">GCM10007063_22980</name>
</gene>
<dbReference type="EMBL" id="BMNQ01000034">
    <property type="protein sequence ID" value="GGJ99976.1"/>
    <property type="molecule type" value="Genomic_DNA"/>
</dbReference>
<keyword evidence="3" id="KW-1185">Reference proteome</keyword>